<name>A0A0V7ZD32_9CYAN</name>
<dbReference type="PRINTS" id="PR00119">
    <property type="entry name" value="CATATPASE"/>
</dbReference>
<dbReference type="SUPFAM" id="SSF81660">
    <property type="entry name" value="Metal cation-transporting ATPase, ATP-binding domain N"/>
    <property type="match status" value="1"/>
</dbReference>
<dbReference type="InterPro" id="IPR023299">
    <property type="entry name" value="ATPase_P-typ_cyto_dom_N"/>
</dbReference>
<dbReference type="Gene3D" id="3.40.1110.10">
    <property type="entry name" value="Calcium-transporting ATPase, cytoplasmic domain N"/>
    <property type="match status" value="1"/>
</dbReference>
<keyword evidence="16" id="KW-1185">Reference proteome</keyword>
<dbReference type="SUPFAM" id="SSF81653">
    <property type="entry name" value="Calcium ATPase, transduction domain A"/>
    <property type="match status" value="1"/>
</dbReference>
<dbReference type="GO" id="GO:0016887">
    <property type="term" value="F:ATP hydrolysis activity"/>
    <property type="evidence" value="ECO:0007669"/>
    <property type="project" value="InterPro"/>
</dbReference>
<evidence type="ECO:0000256" key="3">
    <source>
        <dbReference type="ARBA" id="ARBA00022448"/>
    </source>
</evidence>
<comment type="caution">
    <text evidence="15">The sequence shown here is derived from an EMBL/GenBank/DDBJ whole genome shotgun (WGS) entry which is preliminary data.</text>
</comment>
<keyword evidence="5" id="KW-0597">Phosphoprotein</keyword>
<evidence type="ECO:0000256" key="4">
    <source>
        <dbReference type="ARBA" id="ARBA00022475"/>
    </source>
</evidence>
<keyword evidence="4 13" id="KW-1003">Cell membrane</keyword>
<dbReference type="AlphaFoldDB" id="A0A0V7ZD32"/>
<dbReference type="NCBIfam" id="TIGR01525">
    <property type="entry name" value="ATPase-IB_hvy"/>
    <property type="match status" value="1"/>
</dbReference>
<dbReference type="Gene3D" id="3.40.50.1000">
    <property type="entry name" value="HAD superfamily/HAD-like"/>
    <property type="match status" value="1"/>
</dbReference>
<dbReference type="InterPro" id="IPR036412">
    <property type="entry name" value="HAD-like_sf"/>
</dbReference>
<organism evidence="15 16">
    <name type="scientific">Mastigocoleus testarum BC008</name>
    <dbReference type="NCBI Taxonomy" id="371196"/>
    <lineage>
        <taxon>Bacteria</taxon>
        <taxon>Bacillati</taxon>
        <taxon>Cyanobacteriota</taxon>
        <taxon>Cyanophyceae</taxon>
        <taxon>Nostocales</taxon>
        <taxon>Hapalosiphonaceae</taxon>
        <taxon>Mastigocoleus</taxon>
    </lineage>
</organism>
<evidence type="ECO:0000256" key="11">
    <source>
        <dbReference type="ARBA" id="ARBA00022989"/>
    </source>
</evidence>
<dbReference type="Proteomes" id="UP000053372">
    <property type="component" value="Unassembled WGS sequence"/>
</dbReference>
<comment type="similarity">
    <text evidence="2 13">Belongs to the cation transport ATPase (P-type) (TC 3.A.3) family. Type IB subfamily.</text>
</comment>
<dbReference type="SFLD" id="SFLDS00003">
    <property type="entry name" value="Haloacid_Dehalogenase"/>
    <property type="match status" value="1"/>
</dbReference>
<dbReference type="Pfam" id="PF00403">
    <property type="entry name" value="HMA"/>
    <property type="match status" value="1"/>
</dbReference>
<dbReference type="Pfam" id="PF00122">
    <property type="entry name" value="E1-E2_ATPase"/>
    <property type="match status" value="1"/>
</dbReference>
<evidence type="ECO:0000259" key="14">
    <source>
        <dbReference type="PROSITE" id="PS50846"/>
    </source>
</evidence>
<evidence type="ECO:0000256" key="8">
    <source>
        <dbReference type="ARBA" id="ARBA00022741"/>
    </source>
</evidence>
<dbReference type="InterPro" id="IPR006121">
    <property type="entry name" value="HMA_dom"/>
</dbReference>
<dbReference type="GO" id="GO:0019829">
    <property type="term" value="F:ATPase-coupled monoatomic cation transmembrane transporter activity"/>
    <property type="evidence" value="ECO:0007669"/>
    <property type="project" value="InterPro"/>
</dbReference>
<dbReference type="InterPro" id="IPR051014">
    <property type="entry name" value="Cation_Transport_ATPase_IB"/>
</dbReference>
<dbReference type="SFLD" id="SFLDF00027">
    <property type="entry name" value="p-type_atpase"/>
    <property type="match status" value="1"/>
</dbReference>
<evidence type="ECO:0000256" key="2">
    <source>
        <dbReference type="ARBA" id="ARBA00006024"/>
    </source>
</evidence>
<keyword evidence="9 13" id="KW-0067">ATP-binding</keyword>
<feature type="transmembrane region" description="Helical" evidence="13">
    <location>
        <begin position="154"/>
        <end position="174"/>
    </location>
</feature>
<evidence type="ECO:0000256" key="7">
    <source>
        <dbReference type="ARBA" id="ARBA00022723"/>
    </source>
</evidence>
<evidence type="ECO:0000256" key="12">
    <source>
        <dbReference type="ARBA" id="ARBA00023136"/>
    </source>
</evidence>
<dbReference type="GO" id="GO:0005524">
    <property type="term" value="F:ATP binding"/>
    <property type="evidence" value="ECO:0007669"/>
    <property type="project" value="UniProtKB-UniRule"/>
</dbReference>
<dbReference type="InterPro" id="IPR059000">
    <property type="entry name" value="ATPase_P-type_domA"/>
</dbReference>
<dbReference type="GO" id="GO:0046872">
    <property type="term" value="F:metal ion binding"/>
    <property type="evidence" value="ECO:0007669"/>
    <property type="project" value="UniProtKB-KW"/>
</dbReference>
<keyword evidence="7 13" id="KW-0479">Metal-binding</keyword>
<dbReference type="PANTHER" id="PTHR48085">
    <property type="entry name" value="CADMIUM/ZINC-TRANSPORTING ATPASE HMA2-RELATED"/>
    <property type="match status" value="1"/>
</dbReference>
<evidence type="ECO:0000256" key="5">
    <source>
        <dbReference type="ARBA" id="ARBA00022553"/>
    </source>
</evidence>
<feature type="transmembrane region" description="Helical" evidence="13">
    <location>
        <begin position="708"/>
        <end position="735"/>
    </location>
</feature>
<dbReference type="Gene3D" id="3.30.70.100">
    <property type="match status" value="1"/>
</dbReference>
<dbReference type="InterPro" id="IPR018303">
    <property type="entry name" value="ATPase_P-typ_P_site"/>
</dbReference>
<dbReference type="InterPro" id="IPR027256">
    <property type="entry name" value="P-typ_ATPase_IB"/>
</dbReference>
<dbReference type="InterPro" id="IPR023298">
    <property type="entry name" value="ATPase_P-typ_TM_dom_sf"/>
</dbReference>
<dbReference type="InterPro" id="IPR017969">
    <property type="entry name" value="Heavy-metal-associated_CS"/>
</dbReference>
<feature type="domain" description="HMA" evidence="14">
    <location>
        <begin position="8"/>
        <end position="74"/>
    </location>
</feature>
<feature type="transmembrane region" description="Helical" evidence="13">
    <location>
        <begin position="127"/>
        <end position="148"/>
    </location>
</feature>
<comment type="subcellular location">
    <subcellularLocation>
        <location evidence="1">Cell membrane</location>
        <topology evidence="1">Multi-pass membrane protein</topology>
    </subcellularLocation>
</comment>
<dbReference type="RefSeq" id="WP_027842407.1">
    <property type="nucleotide sequence ID" value="NZ_LMTZ01000156.1"/>
</dbReference>
<keyword evidence="11 13" id="KW-1133">Transmembrane helix</keyword>
<dbReference type="PROSITE" id="PS50846">
    <property type="entry name" value="HMA_2"/>
    <property type="match status" value="1"/>
</dbReference>
<reference evidence="15 16" key="1">
    <citation type="journal article" date="2015" name="Genome Announc.">
        <title>Draft Genome of the Euendolithic (true boring) Cyanobacterium Mastigocoleus testarum strain BC008.</title>
        <authorList>
            <person name="Guida B.S."/>
            <person name="Garcia-Pichel F."/>
        </authorList>
    </citation>
    <scope>NUCLEOTIDE SEQUENCE [LARGE SCALE GENOMIC DNA]</scope>
    <source>
        <strain evidence="15 16">BC008</strain>
    </source>
</reference>
<dbReference type="EMBL" id="LMTZ01000156">
    <property type="protein sequence ID" value="KST62426.1"/>
    <property type="molecule type" value="Genomic_DNA"/>
</dbReference>
<dbReference type="SFLD" id="SFLDG00002">
    <property type="entry name" value="C1.7:_P-type_atpase_like"/>
    <property type="match status" value="1"/>
</dbReference>
<gene>
    <name evidence="15" type="ORF">BC008_09665</name>
</gene>
<dbReference type="CDD" id="cd00371">
    <property type="entry name" value="HMA"/>
    <property type="match status" value="1"/>
</dbReference>
<evidence type="ECO:0000256" key="10">
    <source>
        <dbReference type="ARBA" id="ARBA00022967"/>
    </source>
</evidence>
<dbReference type="PROSITE" id="PS00154">
    <property type="entry name" value="ATPASE_E1_E2"/>
    <property type="match status" value="1"/>
</dbReference>
<keyword evidence="8 13" id="KW-0547">Nucleotide-binding</keyword>
<keyword evidence="6 13" id="KW-0812">Transmembrane</keyword>
<dbReference type="InterPro" id="IPR036163">
    <property type="entry name" value="HMA_dom_sf"/>
</dbReference>
<dbReference type="FunFam" id="2.70.150.10:FF:000002">
    <property type="entry name" value="Copper-transporting ATPase 1, putative"/>
    <property type="match status" value="1"/>
</dbReference>
<dbReference type="GO" id="GO:0005886">
    <property type="term" value="C:plasma membrane"/>
    <property type="evidence" value="ECO:0007669"/>
    <property type="project" value="UniProtKB-SubCell"/>
</dbReference>
<keyword evidence="10" id="KW-1278">Translocase</keyword>
<dbReference type="FunFam" id="3.30.70.100:FF:000001">
    <property type="entry name" value="ATPase copper transporting beta"/>
    <property type="match status" value="1"/>
</dbReference>
<evidence type="ECO:0000313" key="16">
    <source>
        <dbReference type="Proteomes" id="UP000053372"/>
    </source>
</evidence>
<dbReference type="PANTHER" id="PTHR48085:SF5">
    <property type="entry name" value="CADMIUM_ZINC-TRANSPORTING ATPASE HMA4-RELATED"/>
    <property type="match status" value="1"/>
</dbReference>
<dbReference type="InterPro" id="IPR044492">
    <property type="entry name" value="P_typ_ATPase_HD_dom"/>
</dbReference>
<evidence type="ECO:0000256" key="13">
    <source>
        <dbReference type="RuleBase" id="RU362081"/>
    </source>
</evidence>
<dbReference type="NCBIfam" id="TIGR01494">
    <property type="entry name" value="ATPase_P-type"/>
    <property type="match status" value="2"/>
</dbReference>
<dbReference type="Pfam" id="PF00702">
    <property type="entry name" value="Hydrolase"/>
    <property type="match status" value="1"/>
</dbReference>
<evidence type="ECO:0000256" key="9">
    <source>
        <dbReference type="ARBA" id="ARBA00022840"/>
    </source>
</evidence>
<evidence type="ECO:0000256" key="1">
    <source>
        <dbReference type="ARBA" id="ARBA00004651"/>
    </source>
</evidence>
<dbReference type="SUPFAM" id="SSF81665">
    <property type="entry name" value="Calcium ATPase, transmembrane domain M"/>
    <property type="match status" value="1"/>
</dbReference>
<keyword evidence="3" id="KW-0813">Transport</keyword>
<dbReference type="SUPFAM" id="SSF56784">
    <property type="entry name" value="HAD-like"/>
    <property type="match status" value="1"/>
</dbReference>
<proteinExistence type="inferred from homology"/>
<dbReference type="Gene3D" id="2.70.150.10">
    <property type="entry name" value="Calcium-transporting ATPase, cytoplasmic transduction domain A"/>
    <property type="match status" value="1"/>
</dbReference>
<dbReference type="InterPro" id="IPR023214">
    <property type="entry name" value="HAD_sf"/>
</dbReference>
<accession>A0A0V7ZD32</accession>
<evidence type="ECO:0000256" key="6">
    <source>
        <dbReference type="ARBA" id="ARBA00022692"/>
    </source>
</evidence>
<dbReference type="SUPFAM" id="SSF55008">
    <property type="entry name" value="HMA, heavy metal-associated domain"/>
    <property type="match status" value="1"/>
</dbReference>
<feature type="transmembrane region" description="Helical" evidence="13">
    <location>
        <begin position="347"/>
        <end position="371"/>
    </location>
</feature>
<sequence length="753" mass="81390">MQKFFQLQTLQARINGMDCPSCAKTIQSNLEQLTGVNEVKVNFGSAQLSVSYDSQGITQKDIFHRVESLGYQIQSVMTQGEMTQTEINQVTKQTASSQTNSQLPQKSKPQKSSIWQFWLTTRRGQRVILSGLGLVLGLVAHSLGLSVWVERAFYGLGMVVVGFPIARAGWFALLSQEADMNLLMTISATGACILGDWLEGAMVVFLFSLGTTLQTFTFGRTRNAIQDLMDLTPSVATVKRDGEENTVPIVNIEVGEIITVRPGQRIPLDGIVVSGISAIDQAPITGESIPVDKGPEETVFAGTFNQTGYLEIKTTRQANETTMARIIHLVESAQGSRAKTQKWVDKFASVYTPAVIIVAALIAFIPPLLFAQSLQTWIYRALVLLVIACPCALVISTPVSIVSAIGAATRKGVLFKGGMSLEAAGKMNILAFDKTGTLTEGLPKVIDIYSLEQSNSNSIVNNPVLNHSVLNIAASLEQNSEHPLAKAILSEAKVKKLILQQPQDFIAIPGKGIQGKLNLKTSCSCHHDSNPVTYLVGNRRLFSELSPQVESKLKEIAQLGQTPILVGTKQNLLGIIALADGLRLESREAVRLLKETGLKEIVMLTGDIEPVAREMAQQVEISQYKAELLPEDKLTQVKQLQERGMVGMVGDGINDAPALASANVSFAIGRTDIALETADVVLVSDDLRRLAYAVTLSRQTVSVMQQNIVFSLVTKGLFLLLGSFGVVGLAVAVLADTGSSLLVTLNGMRLFKV</sequence>
<dbReference type="InterPro" id="IPR008250">
    <property type="entry name" value="ATPase_P-typ_transduc_dom_A_sf"/>
</dbReference>
<protein>
    <submittedName>
        <fullName evidence="15">Cadmium-transporting ATPase</fullName>
    </submittedName>
</protein>
<keyword evidence="12 13" id="KW-0472">Membrane</keyword>
<dbReference type="PROSITE" id="PS01047">
    <property type="entry name" value="HMA_1"/>
    <property type="match status" value="1"/>
</dbReference>
<feature type="transmembrane region" description="Helical" evidence="13">
    <location>
        <begin position="377"/>
        <end position="406"/>
    </location>
</feature>
<dbReference type="PRINTS" id="PR00941">
    <property type="entry name" value="CDATPASE"/>
</dbReference>
<evidence type="ECO:0000313" key="15">
    <source>
        <dbReference type="EMBL" id="KST62426.1"/>
    </source>
</evidence>
<dbReference type="OrthoDB" id="438550at2"/>
<dbReference type="InterPro" id="IPR001757">
    <property type="entry name" value="P_typ_ATPase"/>
</dbReference>